<dbReference type="AlphaFoldDB" id="A0A7T1WUU0"/>
<dbReference type="Pfam" id="PF09339">
    <property type="entry name" value="HTH_IclR"/>
    <property type="match status" value="1"/>
</dbReference>
<gene>
    <name evidence="6" type="ORF">G4Z16_30025</name>
</gene>
<dbReference type="KEGG" id="sbat:G4Z16_30025"/>
<dbReference type="InterPro" id="IPR029016">
    <property type="entry name" value="GAF-like_dom_sf"/>
</dbReference>
<dbReference type="PANTHER" id="PTHR30136:SF24">
    <property type="entry name" value="HTH-TYPE TRANSCRIPTIONAL REPRESSOR ALLR"/>
    <property type="match status" value="1"/>
</dbReference>
<keyword evidence="1" id="KW-0805">Transcription regulation</keyword>
<dbReference type="Gene3D" id="3.30.450.40">
    <property type="match status" value="1"/>
</dbReference>
<dbReference type="GO" id="GO:0003677">
    <property type="term" value="F:DNA binding"/>
    <property type="evidence" value="ECO:0007669"/>
    <property type="project" value="UniProtKB-KW"/>
</dbReference>
<evidence type="ECO:0000313" key="7">
    <source>
        <dbReference type="Proteomes" id="UP000595046"/>
    </source>
</evidence>
<dbReference type="GO" id="GO:0003700">
    <property type="term" value="F:DNA-binding transcription factor activity"/>
    <property type="evidence" value="ECO:0007669"/>
    <property type="project" value="TreeGrafter"/>
</dbReference>
<dbReference type="InterPro" id="IPR005471">
    <property type="entry name" value="Tscrpt_reg_IclR_N"/>
</dbReference>
<dbReference type="Pfam" id="PF01614">
    <property type="entry name" value="IclR_C"/>
    <property type="match status" value="1"/>
</dbReference>
<dbReference type="PANTHER" id="PTHR30136">
    <property type="entry name" value="HELIX-TURN-HELIX TRANSCRIPTIONAL REGULATOR, ICLR FAMILY"/>
    <property type="match status" value="1"/>
</dbReference>
<dbReference type="InterPro" id="IPR050707">
    <property type="entry name" value="HTH_MetabolicPath_Reg"/>
</dbReference>
<evidence type="ECO:0000313" key="6">
    <source>
        <dbReference type="EMBL" id="QPP09954.1"/>
    </source>
</evidence>
<dbReference type="RefSeq" id="WP_197353710.1">
    <property type="nucleotide sequence ID" value="NZ_CP048882.1"/>
</dbReference>
<dbReference type="SMART" id="SM00346">
    <property type="entry name" value="HTH_ICLR"/>
    <property type="match status" value="1"/>
</dbReference>
<dbReference type="GO" id="GO:0045892">
    <property type="term" value="P:negative regulation of DNA-templated transcription"/>
    <property type="evidence" value="ECO:0007669"/>
    <property type="project" value="TreeGrafter"/>
</dbReference>
<organism evidence="6 7">
    <name type="scientific">Streptomyces bathyalis</name>
    <dbReference type="NCBI Taxonomy" id="2710756"/>
    <lineage>
        <taxon>Bacteria</taxon>
        <taxon>Bacillati</taxon>
        <taxon>Actinomycetota</taxon>
        <taxon>Actinomycetes</taxon>
        <taxon>Kitasatosporales</taxon>
        <taxon>Streptomycetaceae</taxon>
        <taxon>Streptomyces</taxon>
    </lineage>
</organism>
<dbReference type="Proteomes" id="UP000595046">
    <property type="component" value="Chromosome"/>
</dbReference>
<dbReference type="PROSITE" id="PS51078">
    <property type="entry name" value="ICLR_ED"/>
    <property type="match status" value="1"/>
</dbReference>
<name>A0A7T1WUU0_9ACTN</name>
<keyword evidence="3" id="KW-0804">Transcription</keyword>
<dbReference type="InterPro" id="IPR036390">
    <property type="entry name" value="WH_DNA-bd_sf"/>
</dbReference>
<dbReference type="Gene3D" id="1.10.10.10">
    <property type="entry name" value="Winged helix-like DNA-binding domain superfamily/Winged helix DNA-binding domain"/>
    <property type="match status" value="1"/>
</dbReference>
<evidence type="ECO:0000256" key="3">
    <source>
        <dbReference type="ARBA" id="ARBA00023163"/>
    </source>
</evidence>
<evidence type="ECO:0000259" key="4">
    <source>
        <dbReference type="PROSITE" id="PS51077"/>
    </source>
</evidence>
<evidence type="ECO:0000259" key="5">
    <source>
        <dbReference type="PROSITE" id="PS51078"/>
    </source>
</evidence>
<dbReference type="SUPFAM" id="SSF55781">
    <property type="entry name" value="GAF domain-like"/>
    <property type="match status" value="1"/>
</dbReference>
<keyword evidence="7" id="KW-1185">Reference proteome</keyword>
<feature type="domain" description="IclR-ED" evidence="5">
    <location>
        <begin position="71"/>
        <end position="254"/>
    </location>
</feature>
<dbReference type="SUPFAM" id="SSF46785">
    <property type="entry name" value="Winged helix' DNA-binding domain"/>
    <property type="match status" value="1"/>
</dbReference>
<keyword evidence="2" id="KW-0238">DNA-binding</keyword>
<accession>A0A7T1WUU0</accession>
<evidence type="ECO:0000256" key="2">
    <source>
        <dbReference type="ARBA" id="ARBA00023125"/>
    </source>
</evidence>
<proteinExistence type="predicted"/>
<dbReference type="InterPro" id="IPR036388">
    <property type="entry name" value="WH-like_DNA-bd_sf"/>
</dbReference>
<reference evidence="7" key="1">
    <citation type="submission" date="2020-02" db="EMBL/GenBank/DDBJ databases">
        <title>Streptomyces sp. ASO4wet.</title>
        <authorList>
            <person name="Risdian C."/>
            <person name="Landwehr W."/>
            <person name="Schupp P."/>
            <person name="Wink J."/>
        </authorList>
    </citation>
    <scope>NUCLEOTIDE SEQUENCE [LARGE SCALE GENOMIC DNA]</scope>
    <source>
        <strain evidence="7">ASO4wet</strain>
    </source>
</reference>
<protein>
    <submittedName>
        <fullName evidence="6">IclR family transcriptional regulator</fullName>
    </submittedName>
</protein>
<dbReference type="PROSITE" id="PS51077">
    <property type="entry name" value="HTH_ICLR"/>
    <property type="match status" value="1"/>
</dbReference>
<evidence type="ECO:0000256" key="1">
    <source>
        <dbReference type="ARBA" id="ARBA00023015"/>
    </source>
</evidence>
<feature type="domain" description="HTH iclR-type" evidence="4">
    <location>
        <begin position="8"/>
        <end position="77"/>
    </location>
</feature>
<dbReference type="EMBL" id="CP048882">
    <property type="protein sequence ID" value="QPP09954.1"/>
    <property type="molecule type" value="Genomic_DNA"/>
</dbReference>
<dbReference type="InterPro" id="IPR014757">
    <property type="entry name" value="Tscrpt_reg_IclR_C"/>
</dbReference>
<sequence>MPPSGSGMRAVLTTLRVLETVAELQPVGVSAIARASGIPKSSVHRCLVTLREAEWLTTSRGDRTLWVLTGRALSVGIHAPAELGLREAALPVMRDLRDETHETIHLSGYGGEQELIVIDRMDSEEPVRTWVRLGTRVPLHASCSGRAILGHLRDAEVERLLAGKLERFSEATPPDLAAVLEDLRRVRELGYATNDGAWRPGVGAVGAALVDPRGRPVGALAVSVPVQRYHAERGRKLGPLAAAAARRISASLPPG</sequence>